<keyword evidence="2" id="KW-1185">Reference proteome</keyword>
<proteinExistence type="predicted"/>
<dbReference type="EMBL" id="QPKB01000011">
    <property type="protein sequence ID" value="RWR95261.1"/>
    <property type="molecule type" value="Genomic_DNA"/>
</dbReference>
<accession>A0A3S3PPS5</accession>
<evidence type="ECO:0000313" key="1">
    <source>
        <dbReference type="EMBL" id="RWR95261.1"/>
    </source>
</evidence>
<reference evidence="1 2" key="1">
    <citation type="journal article" date="2019" name="Nat. Plants">
        <title>Stout camphor tree genome fills gaps in understanding of flowering plant genome evolution.</title>
        <authorList>
            <person name="Chaw S.M."/>
            <person name="Liu Y.C."/>
            <person name="Wu Y.W."/>
            <person name="Wang H.Y."/>
            <person name="Lin C.I."/>
            <person name="Wu C.S."/>
            <person name="Ke H.M."/>
            <person name="Chang L.Y."/>
            <person name="Hsu C.Y."/>
            <person name="Yang H.T."/>
            <person name="Sudianto E."/>
            <person name="Hsu M.H."/>
            <person name="Wu K.P."/>
            <person name="Wang L.N."/>
            <person name="Leebens-Mack J.H."/>
            <person name="Tsai I.J."/>
        </authorList>
    </citation>
    <scope>NUCLEOTIDE SEQUENCE [LARGE SCALE GENOMIC DNA]</scope>
    <source>
        <strain evidence="2">cv. Chaw 1501</strain>
        <tissue evidence="1">Young leaves</tissue>
    </source>
</reference>
<evidence type="ECO:0000313" key="2">
    <source>
        <dbReference type="Proteomes" id="UP000283530"/>
    </source>
</evidence>
<dbReference type="Proteomes" id="UP000283530">
    <property type="component" value="Unassembled WGS sequence"/>
</dbReference>
<dbReference type="AlphaFoldDB" id="A0A3S3PPS5"/>
<protein>
    <submittedName>
        <fullName evidence="1">Uncharacterized protein</fullName>
    </submittedName>
</protein>
<gene>
    <name evidence="1" type="ORF">CKAN_02459700</name>
</gene>
<organism evidence="1 2">
    <name type="scientific">Cinnamomum micranthum f. kanehirae</name>
    <dbReference type="NCBI Taxonomy" id="337451"/>
    <lineage>
        <taxon>Eukaryota</taxon>
        <taxon>Viridiplantae</taxon>
        <taxon>Streptophyta</taxon>
        <taxon>Embryophyta</taxon>
        <taxon>Tracheophyta</taxon>
        <taxon>Spermatophyta</taxon>
        <taxon>Magnoliopsida</taxon>
        <taxon>Magnoliidae</taxon>
        <taxon>Laurales</taxon>
        <taxon>Lauraceae</taxon>
        <taxon>Cinnamomum</taxon>
    </lineage>
</organism>
<sequence>MSRSRACIDSSKIEACERATATCNRDNTTWSATTSTSSNSWTCHFLALSDGSIKTITAYTLEDASGQSLAWKFERCKSGTRTATTSGGTFLPERGRIFDNGHVYGILIARLLLKI</sequence>
<comment type="caution">
    <text evidence="1">The sequence shown here is derived from an EMBL/GenBank/DDBJ whole genome shotgun (WGS) entry which is preliminary data.</text>
</comment>
<name>A0A3S3PPS5_9MAGN</name>